<dbReference type="SMART" id="SM00220">
    <property type="entry name" value="S_TKc"/>
    <property type="match status" value="1"/>
</dbReference>
<dbReference type="Pfam" id="PF00069">
    <property type="entry name" value="Pkinase"/>
    <property type="match status" value="1"/>
</dbReference>
<accession>A0A8J2M5A2</accession>
<protein>
    <recommendedName>
        <fullName evidence="3">Protein kinase domain-containing protein</fullName>
    </recommendedName>
</protein>
<name>A0A8J2M5A2_9BILA</name>
<dbReference type="Proteomes" id="UP000746747">
    <property type="component" value="Unassembled WGS sequence"/>
</dbReference>
<dbReference type="GO" id="GO:0004674">
    <property type="term" value="F:protein serine/threonine kinase activity"/>
    <property type="evidence" value="ECO:0007669"/>
    <property type="project" value="TreeGrafter"/>
</dbReference>
<comment type="caution">
    <text evidence="4">The sequence shown here is derived from an EMBL/GenBank/DDBJ whole genome shotgun (WGS) entry which is preliminary data.</text>
</comment>
<evidence type="ECO:0000256" key="2">
    <source>
        <dbReference type="ARBA" id="ARBA00022840"/>
    </source>
</evidence>
<dbReference type="GO" id="GO:0035556">
    <property type="term" value="P:intracellular signal transduction"/>
    <property type="evidence" value="ECO:0007669"/>
    <property type="project" value="TreeGrafter"/>
</dbReference>
<dbReference type="GO" id="GO:0005737">
    <property type="term" value="C:cytoplasm"/>
    <property type="evidence" value="ECO:0007669"/>
    <property type="project" value="TreeGrafter"/>
</dbReference>
<dbReference type="PROSITE" id="PS50011">
    <property type="entry name" value="PROTEIN_KINASE_DOM"/>
    <property type="match status" value="1"/>
</dbReference>
<keyword evidence="1" id="KW-0547">Nucleotide-binding</keyword>
<proteinExistence type="predicted"/>
<dbReference type="GO" id="GO:0005524">
    <property type="term" value="F:ATP binding"/>
    <property type="evidence" value="ECO:0007669"/>
    <property type="project" value="UniProtKB-KW"/>
</dbReference>
<keyword evidence="5" id="KW-1185">Reference proteome</keyword>
<reference evidence="4" key="1">
    <citation type="submission" date="2021-09" db="EMBL/GenBank/DDBJ databases">
        <authorList>
            <consortium name="Pathogen Informatics"/>
        </authorList>
    </citation>
    <scope>NUCLEOTIDE SEQUENCE</scope>
</reference>
<dbReference type="PANTHER" id="PTHR24346">
    <property type="entry name" value="MAP/MICROTUBULE AFFINITY-REGULATING KINASE"/>
    <property type="match status" value="1"/>
</dbReference>
<feature type="domain" description="Protein kinase" evidence="3">
    <location>
        <begin position="82"/>
        <end position="303"/>
    </location>
</feature>
<dbReference type="InterPro" id="IPR000719">
    <property type="entry name" value="Prot_kinase_dom"/>
</dbReference>
<dbReference type="InterPro" id="IPR011009">
    <property type="entry name" value="Kinase-like_dom_sf"/>
</dbReference>
<dbReference type="AlphaFoldDB" id="A0A8J2M5A2"/>
<dbReference type="PANTHER" id="PTHR24346:SF30">
    <property type="entry name" value="MATERNAL EMBRYONIC LEUCINE ZIPPER KINASE"/>
    <property type="match status" value="1"/>
</dbReference>
<evidence type="ECO:0000259" key="3">
    <source>
        <dbReference type="PROSITE" id="PS50011"/>
    </source>
</evidence>
<organism evidence="4 5">
    <name type="scientific">Cercopithifilaria johnstoni</name>
    <dbReference type="NCBI Taxonomy" id="2874296"/>
    <lineage>
        <taxon>Eukaryota</taxon>
        <taxon>Metazoa</taxon>
        <taxon>Ecdysozoa</taxon>
        <taxon>Nematoda</taxon>
        <taxon>Chromadorea</taxon>
        <taxon>Rhabditida</taxon>
        <taxon>Spirurina</taxon>
        <taxon>Spiruromorpha</taxon>
        <taxon>Filarioidea</taxon>
        <taxon>Onchocercidae</taxon>
        <taxon>Cercopithifilaria</taxon>
    </lineage>
</organism>
<dbReference type="InterPro" id="IPR008271">
    <property type="entry name" value="Ser/Thr_kinase_AS"/>
</dbReference>
<dbReference type="SUPFAM" id="SSF56112">
    <property type="entry name" value="Protein kinase-like (PK-like)"/>
    <property type="match status" value="1"/>
</dbReference>
<dbReference type="OrthoDB" id="5871642at2759"/>
<dbReference type="EMBL" id="CAKAEH010001376">
    <property type="protein sequence ID" value="CAG9535433.1"/>
    <property type="molecule type" value="Genomic_DNA"/>
</dbReference>
<evidence type="ECO:0000256" key="1">
    <source>
        <dbReference type="ARBA" id="ARBA00022741"/>
    </source>
</evidence>
<evidence type="ECO:0000313" key="5">
    <source>
        <dbReference type="Proteomes" id="UP000746747"/>
    </source>
</evidence>
<evidence type="ECO:0000313" key="4">
    <source>
        <dbReference type="EMBL" id="CAG9535433.1"/>
    </source>
</evidence>
<sequence length="303" mass="34585">MDAKDNRKTIISKNSEVSTAASTSAVSTAASTFAISTAASTSAIEELNSYTFGYNDFSYCDDPKGATIDESSMPIELRGKKWKTDRALGEGGNFKVYLVTNGDGIKYAMRWHRKQDRSTKCYEKDEEHQTEIILFLEMHLKSTLQMNELIGHHPNIVKLIGFRKVNLFTQQIMEYIGGGDLHDFIEANYNRRNRQMRIKKVRTLFRDLLKAVKHIHNLCIAHMDIKPENCLVTLNGNLKLTDFDEAIYFEPGKKIRGPVYATEAYAAPETFDKEYKPDCADIWACGIVLFFMMKHNLPWEVAK</sequence>
<gene>
    <name evidence="4" type="ORF">CJOHNSTONI_LOCUS5462</name>
</gene>
<dbReference type="PROSITE" id="PS00108">
    <property type="entry name" value="PROTEIN_KINASE_ST"/>
    <property type="match status" value="1"/>
</dbReference>
<keyword evidence="2" id="KW-0067">ATP-binding</keyword>
<dbReference type="Gene3D" id="1.10.510.10">
    <property type="entry name" value="Transferase(Phosphotransferase) domain 1"/>
    <property type="match status" value="1"/>
</dbReference>